<dbReference type="PANTHER" id="PTHR30055:SF228">
    <property type="entry name" value="TRANSCRIPTIONAL REGULATOR-RELATED"/>
    <property type="match status" value="1"/>
</dbReference>
<dbReference type="RefSeq" id="WP_345883173.1">
    <property type="nucleotide sequence ID" value="NZ_JBDFRB010000002.1"/>
</dbReference>
<dbReference type="Gene3D" id="1.10.357.10">
    <property type="entry name" value="Tetracycline Repressor, domain 2"/>
    <property type="match status" value="1"/>
</dbReference>
<evidence type="ECO:0000256" key="3">
    <source>
        <dbReference type="ARBA" id="ARBA00023125"/>
    </source>
</evidence>
<accession>A0ABU9WXS7</accession>
<reference evidence="7 8" key="1">
    <citation type="submission" date="2024-05" db="EMBL/GenBank/DDBJ databases">
        <title>Sinomonas sp. nov., isolated from a waste landfill.</title>
        <authorList>
            <person name="Zhao Y."/>
        </authorList>
    </citation>
    <scope>NUCLEOTIDE SEQUENCE [LARGE SCALE GENOMIC DNA]</scope>
    <source>
        <strain evidence="7 8">CCTCC AB2014300</strain>
    </source>
</reference>
<keyword evidence="8" id="KW-1185">Reference proteome</keyword>
<evidence type="ECO:0000256" key="5">
    <source>
        <dbReference type="PROSITE-ProRule" id="PRU00335"/>
    </source>
</evidence>
<evidence type="ECO:0000259" key="6">
    <source>
        <dbReference type="PROSITE" id="PS50977"/>
    </source>
</evidence>
<protein>
    <submittedName>
        <fullName evidence="7">TetR/AcrR family transcriptional regulator</fullName>
    </submittedName>
</protein>
<keyword evidence="4" id="KW-0804">Transcription</keyword>
<comment type="caution">
    <text evidence="7">The sequence shown here is derived from an EMBL/GenBank/DDBJ whole genome shotgun (WGS) entry which is preliminary data.</text>
</comment>
<dbReference type="SUPFAM" id="SSF46689">
    <property type="entry name" value="Homeodomain-like"/>
    <property type="match status" value="1"/>
</dbReference>
<keyword evidence="3 5" id="KW-0238">DNA-binding</keyword>
<dbReference type="PANTHER" id="PTHR30055">
    <property type="entry name" value="HTH-TYPE TRANSCRIPTIONAL REGULATOR RUTR"/>
    <property type="match status" value="1"/>
</dbReference>
<dbReference type="PRINTS" id="PR00455">
    <property type="entry name" value="HTHTETR"/>
</dbReference>
<name>A0ABU9WXS7_9MICC</name>
<dbReference type="EMBL" id="JBDFRB010000002">
    <property type="protein sequence ID" value="MEN2743657.1"/>
    <property type="molecule type" value="Genomic_DNA"/>
</dbReference>
<dbReference type="SUPFAM" id="SSF48498">
    <property type="entry name" value="Tetracyclin repressor-like, C-terminal domain"/>
    <property type="match status" value="1"/>
</dbReference>
<dbReference type="Proteomes" id="UP001422074">
    <property type="component" value="Unassembled WGS sequence"/>
</dbReference>
<proteinExistence type="predicted"/>
<evidence type="ECO:0000256" key="1">
    <source>
        <dbReference type="ARBA" id="ARBA00022491"/>
    </source>
</evidence>
<feature type="DNA-binding region" description="H-T-H motif" evidence="5">
    <location>
        <begin position="31"/>
        <end position="50"/>
    </location>
</feature>
<dbReference type="InterPro" id="IPR009057">
    <property type="entry name" value="Homeodomain-like_sf"/>
</dbReference>
<dbReference type="Pfam" id="PF13977">
    <property type="entry name" value="TetR_C_6"/>
    <property type="match status" value="1"/>
</dbReference>
<feature type="domain" description="HTH tetR-type" evidence="6">
    <location>
        <begin position="8"/>
        <end position="68"/>
    </location>
</feature>
<keyword evidence="1" id="KW-0678">Repressor</keyword>
<sequence length="214" mass="23391">MPKIVDHDQRRLELVDATWRVIAERGLDAATMRDIAAEAGFANGALKPYFASKDRLLDFAFEHVFAQTNRRMESATAGLSGRAALRAYCHEILPLDEDRLAEARVAIAFWQKALRDPAKAALHERSMELWRASMAGFLRDEEHEQASPDEHAAEGPDVRVGAIMDLVLGAQITATLSPAHHSPGQLVEQLDCLLDGILGDARTQARTESAAGAA</sequence>
<dbReference type="InterPro" id="IPR036271">
    <property type="entry name" value="Tet_transcr_reg_TetR-rel_C_sf"/>
</dbReference>
<dbReference type="PROSITE" id="PS50977">
    <property type="entry name" value="HTH_TETR_2"/>
    <property type="match status" value="1"/>
</dbReference>
<evidence type="ECO:0000313" key="7">
    <source>
        <dbReference type="EMBL" id="MEN2743657.1"/>
    </source>
</evidence>
<dbReference type="InterPro" id="IPR050109">
    <property type="entry name" value="HTH-type_TetR-like_transc_reg"/>
</dbReference>
<evidence type="ECO:0000313" key="8">
    <source>
        <dbReference type="Proteomes" id="UP001422074"/>
    </source>
</evidence>
<dbReference type="Pfam" id="PF00440">
    <property type="entry name" value="TetR_N"/>
    <property type="match status" value="1"/>
</dbReference>
<evidence type="ECO:0000256" key="4">
    <source>
        <dbReference type="ARBA" id="ARBA00023163"/>
    </source>
</evidence>
<organism evidence="7 8">
    <name type="scientific">Sinomonas halotolerans</name>
    <dbReference type="NCBI Taxonomy" id="1644133"/>
    <lineage>
        <taxon>Bacteria</taxon>
        <taxon>Bacillati</taxon>
        <taxon>Actinomycetota</taxon>
        <taxon>Actinomycetes</taxon>
        <taxon>Micrococcales</taxon>
        <taxon>Micrococcaceae</taxon>
        <taxon>Sinomonas</taxon>
    </lineage>
</organism>
<gene>
    <name evidence="7" type="ORF">ABCQ75_03760</name>
</gene>
<dbReference type="InterPro" id="IPR001647">
    <property type="entry name" value="HTH_TetR"/>
</dbReference>
<keyword evidence="2" id="KW-0805">Transcription regulation</keyword>
<evidence type="ECO:0000256" key="2">
    <source>
        <dbReference type="ARBA" id="ARBA00023015"/>
    </source>
</evidence>
<dbReference type="InterPro" id="IPR039538">
    <property type="entry name" value="BetI_C"/>
</dbReference>